<feature type="transmembrane region" description="Helical" evidence="2">
    <location>
        <begin position="146"/>
        <end position="165"/>
    </location>
</feature>
<accession>A0ABR0NKK3</accession>
<dbReference type="EMBL" id="JARKNE010000010">
    <property type="protein sequence ID" value="KAK5794716.1"/>
    <property type="molecule type" value="Genomic_DNA"/>
</dbReference>
<feature type="region of interest" description="Disordered" evidence="1">
    <location>
        <begin position="595"/>
        <end position="615"/>
    </location>
</feature>
<keyword evidence="2" id="KW-1133">Transmembrane helix</keyword>
<dbReference type="InterPro" id="IPR009057">
    <property type="entry name" value="Homeodomain-like_sf"/>
</dbReference>
<feature type="transmembrane region" description="Helical" evidence="2">
    <location>
        <begin position="360"/>
        <end position="379"/>
    </location>
</feature>
<evidence type="ECO:0000256" key="1">
    <source>
        <dbReference type="SAM" id="MobiDB-lite"/>
    </source>
</evidence>
<reference evidence="3 4" key="1">
    <citation type="submission" date="2023-03" db="EMBL/GenBank/DDBJ databases">
        <title>WGS of Gossypium arboreum.</title>
        <authorList>
            <person name="Yu D."/>
        </authorList>
    </citation>
    <scope>NUCLEOTIDE SEQUENCE [LARGE SCALE GENOMIC DNA]</scope>
    <source>
        <tissue evidence="3">Leaf</tissue>
    </source>
</reference>
<evidence type="ECO:0000313" key="4">
    <source>
        <dbReference type="Proteomes" id="UP001358586"/>
    </source>
</evidence>
<feature type="compositionally biased region" description="Acidic residues" evidence="1">
    <location>
        <begin position="923"/>
        <end position="937"/>
    </location>
</feature>
<proteinExistence type="predicted"/>
<organism evidence="3 4">
    <name type="scientific">Gossypium arboreum</name>
    <name type="common">Tree cotton</name>
    <name type="synonym">Gossypium nanking</name>
    <dbReference type="NCBI Taxonomy" id="29729"/>
    <lineage>
        <taxon>Eukaryota</taxon>
        <taxon>Viridiplantae</taxon>
        <taxon>Streptophyta</taxon>
        <taxon>Embryophyta</taxon>
        <taxon>Tracheophyta</taxon>
        <taxon>Spermatophyta</taxon>
        <taxon>Magnoliopsida</taxon>
        <taxon>eudicotyledons</taxon>
        <taxon>Gunneridae</taxon>
        <taxon>Pentapetalae</taxon>
        <taxon>rosids</taxon>
        <taxon>malvids</taxon>
        <taxon>Malvales</taxon>
        <taxon>Malvaceae</taxon>
        <taxon>Malvoideae</taxon>
        <taxon>Gossypium</taxon>
    </lineage>
</organism>
<feature type="transmembrane region" description="Helical" evidence="2">
    <location>
        <begin position="206"/>
        <end position="226"/>
    </location>
</feature>
<comment type="caution">
    <text evidence="3">The sequence shown here is derived from an EMBL/GenBank/DDBJ whole genome shotgun (WGS) entry which is preliminary data.</text>
</comment>
<keyword evidence="4" id="KW-1185">Reference proteome</keyword>
<evidence type="ECO:0000256" key="2">
    <source>
        <dbReference type="SAM" id="Phobius"/>
    </source>
</evidence>
<name>A0ABR0NKK3_GOSAR</name>
<keyword evidence="2" id="KW-0472">Membrane</keyword>
<feature type="region of interest" description="Disordered" evidence="1">
    <location>
        <begin position="915"/>
        <end position="963"/>
    </location>
</feature>
<dbReference type="Proteomes" id="UP001358586">
    <property type="component" value="Chromosome 10"/>
</dbReference>
<feature type="transmembrane region" description="Helical" evidence="2">
    <location>
        <begin position="80"/>
        <end position="98"/>
    </location>
</feature>
<feature type="transmembrane region" description="Helical" evidence="2">
    <location>
        <begin position="543"/>
        <end position="561"/>
    </location>
</feature>
<feature type="transmembrane region" description="Helical" evidence="2">
    <location>
        <begin position="247"/>
        <end position="266"/>
    </location>
</feature>
<dbReference type="PANTHER" id="PTHR43596">
    <property type="entry name" value="ADP,ATP CARRIER PROTEIN"/>
    <property type="match status" value="1"/>
</dbReference>
<dbReference type="Pfam" id="PF24904">
    <property type="entry name" value="RVE6"/>
    <property type="match status" value="1"/>
</dbReference>
<keyword evidence="2" id="KW-0812">Transmembrane</keyword>
<protein>
    <submittedName>
        <fullName evidence="3">Uncharacterized protein</fullName>
    </submittedName>
</protein>
<feature type="region of interest" description="Disordered" evidence="1">
    <location>
        <begin position="1004"/>
        <end position="1041"/>
    </location>
</feature>
<feature type="transmembrane region" description="Helical" evidence="2">
    <location>
        <begin position="118"/>
        <end position="139"/>
    </location>
</feature>
<feature type="transmembrane region" description="Helical" evidence="2">
    <location>
        <begin position="430"/>
        <end position="457"/>
    </location>
</feature>
<feature type="transmembrane region" description="Helical" evidence="2">
    <location>
        <begin position="399"/>
        <end position="418"/>
    </location>
</feature>
<gene>
    <name evidence="3" type="ORF">PVK06_035957</name>
</gene>
<sequence>MPMNVTIQCFDNNLTTHMYDDDKNYWFILRLGTINTYNFNIEFFLDLCFSFDSSEVTNVIITTFWFREHIKSVHPHEISALLHSSSCFFFILSAYFVVLPLRDEGAISLGLSNLPELFVGSLVLTLIAAPLSTLIFSLPNLSKVKALVFIHRLFSVSLVVFFILWHTSSTETLQSHSKNSVGISTELKVSIGHDSPIDAQGWGNHGWFYVSVRIGLFLWVALLNLITISSTWARVIDVMDSESGSRLFGFIGAGATLGQLFGSLFATGMAWLGSYLLLFAAVLMELAAQSSKGINKDIGYIPEELFPIRRADSDQQKDEDDDEQTASALKVSSPKLTTSSVKPELWAILDGLRLVLSSTYLLHVSLFLWLSAVVSSFFYFQKVNVIAMTVASSVGRRRLFGQINSFIAVFILAGQLTLTGHILTVAGVTIALCCTPFVSFSNLVAVAIWPTWIVIAISETLRKVVNYVVTKPGRELLFTVVSEDEKYKAKICIDVIVQRLGDAAAAAIYKLLFSIFKGRISTVSLYALPLYSEIEEMAVNQTAALKVGLCLLWLLLFGYTFDRDWKKIEAFFGSKTVIQIRSHAQKYFLKVQKNGTSEHIPPPRPKRKAAHPCPQKAPKTASVVPQVAGPYQSSSALHEPGYTYRGDSSSTPGNPIATASFSSSESIPELGHLVKQLIEEITGSNLEVILNSVTAVFSFSNIYNFAEVYSFIGSVFDPGTSGHLQKLKQMDPINLETVLLLMRNLSVNLTSPDFEDHIWEASFSCPSWFSSGPRNLIKRILDPNPLTGLDMSTDDEYYIILHVDGHFVKDSYVRYVGGEVIRLKEDPNTISYFELCKIVKIGLGFNTVLLIYFHEPGTVGLQNNLRVIYDNTSTITMLDFWVKFKEIELYVEHEVDNPIIVDETFLLTTGEGDVEGLEVHGEGDDEGVESDGEDDLEKVESGGEGDVGEVQADGEGVSATDGVNNVADEYVGDFATLDGVDNVADEYADDFATSDRLDNVAAARTREEEDGNQTKVWDSDEHGSLVESDEDEEHEDGERRRSKLPLYNDKLKFSLRMLFKDGKQFKSAIRKYSKECRKQLKFIKNEPKRVVVRCIVPLTVHGELGLVTVLLRHACK</sequence>
<evidence type="ECO:0000313" key="3">
    <source>
        <dbReference type="EMBL" id="KAK5794716.1"/>
    </source>
</evidence>
<dbReference type="PANTHER" id="PTHR43596:SF1">
    <property type="entry name" value="ADP,ATP CARRIER PROTEIN"/>
    <property type="match status" value="1"/>
</dbReference>
<dbReference type="Gene3D" id="1.10.10.60">
    <property type="entry name" value="Homeodomain-like"/>
    <property type="match status" value="1"/>
</dbReference>
<dbReference type="SUPFAM" id="SSF46689">
    <property type="entry name" value="Homeodomain-like"/>
    <property type="match status" value="1"/>
</dbReference>